<reference evidence="3 4" key="1">
    <citation type="journal article" date="2021" name="Front. Microbiol.">
        <title>Aerobic Denitrification and Heterotrophic Sulfur Oxidation in the Genus Halomonas Revealed by Six Novel Species Characterizations and Genome-Based Analysis.</title>
        <authorList>
            <person name="Wang L."/>
            <person name="Shao Z."/>
        </authorList>
    </citation>
    <scope>NUCLEOTIDE SEQUENCE [LARGE SCALE GENOMIC DNA]</scope>
    <source>
        <strain evidence="3 4">MCCC 1A11059</strain>
    </source>
</reference>
<dbReference type="RefSeq" id="WP_209537507.1">
    <property type="nucleotide sequence ID" value="NZ_CP053381.1"/>
</dbReference>
<proteinExistence type="predicted"/>
<dbReference type="InterPro" id="IPR011049">
    <property type="entry name" value="Serralysin-like_metalloprot_C"/>
</dbReference>
<dbReference type="NCBIfam" id="TIGR03661">
    <property type="entry name" value="T1SS_VCA0849"/>
    <property type="match status" value="1"/>
</dbReference>
<dbReference type="InterPro" id="IPR018511">
    <property type="entry name" value="Hemolysin-typ_Ca-bd_CS"/>
</dbReference>
<organism evidence="3 4">
    <name type="scientific">Billgrantia sulfidoxydans</name>
    <dbReference type="NCBI Taxonomy" id="2733484"/>
    <lineage>
        <taxon>Bacteria</taxon>
        <taxon>Pseudomonadati</taxon>
        <taxon>Pseudomonadota</taxon>
        <taxon>Gammaproteobacteria</taxon>
        <taxon>Oceanospirillales</taxon>
        <taxon>Halomonadaceae</taxon>
        <taxon>Billgrantia</taxon>
    </lineage>
</organism>
<protein>
    <submittedName>
        <fullName evidence="3">Retention module-containing protein</fullName>
    </submittedName>
</protein>
<feature type="compositionally biased region" description="Low complexity" evidence="2">
    <location>
        <begin position="169"/>
        <end position="180"/>
    </location>
</feature>
<feature type="region of interest" description="Disordered" evidence="2">
    <location>
        <begin position="161"/>
        <end position="180"/>
    </location>
</feature>
<dbReference type="Proteomes" id="UP000671868">
    <property type="component" value="Chromosome"/>
</dbReference>
<accession>A0ABX7W5A0</accession>
<dbReference type="Pfam" id="PF17963">
    <property type="entry name" value="Big_9"/>
    <property type="match status" value="2"/>
</dbReference>
<dbReference type="InterPro" id="IPR010221">
    <property type="entry name" value="VCBS_dom"/>
</dbReference>
<keyword evidence="1" id="KW-0106">Calcium</keyword>
<dbReference type="InterPro" id="IPR013783">
    <property type="entry name" value="Ig-like_fold"/>
</dbReference>
<dbReference type="Gene3D" id="2.60.40.10">
    <property type="entry name" value="Immunoglobulins"/>
    <property type="match status" value="1"/>
</dbReference>
<dbReference type="Gene3D" id="2.60.40.2810">
    <property type="match status" value="1"/>
</dbReference>
<dbReference type="Gene3D" id="2.150.10.10">
    <property type="entry name" value="Serralysin-like metalloprotease, C-terminal"/>
    <property type="match status" value="1"/>
</dbReference>
<evidence type="ECO:0000256" key="1">
    <source>
        <dbReference type="ARBA" id="ARBA00022837"/>
    </source>
</evidence>
<dbReference type="NCBIfam" id="TIGR01965">
    <property type="entry name" value="VCBS_repeat"/>
    <property type="match status" value="1"/>
</dbReference>
<dbReference type="NCBIfam" id="NF033682">
    <property type="entry name" value="retention_LapA"/>
    <property type="match status" value="1"/>
</dbReference>
<evidence type="ECO:0000313" key="4">
    <source>
        <dbReference type="Proteomes" id="UP000671868"/>
    </source>
</evidence>
<name>A0ABX7W5A0_9GAMM</name>
<dbReference type="InterPro" id="IPR001343">
    <property type="entry name" value="Hemolysn_Ca-bd"/>
</dbReference>
<keyword evidence="4" id="KW-1185">Reference proteome</keyword>
<dbReference type="InterPro" id="IPR019960">
    <property type="entry name" value="T1SS_VCA0849"/>
</dbReference>
<dbReference type="InterPro" id="IPR047777">
    <property type="entry name" value="LapA-like_RM"/>
</dbReference>
<dbReference type="SUPFAM" id="SSF51120">
    <property type="entry name" value="beta-Roll"/>
    <property type="match status" value="1"/>
</dbReference>
<dbReference type="Pfam" id="PF00353">
    <property type="entry name" value="HemolysinCabind"/>
    <property type="match status" value="1"/>
</dbReference>
<gene>
    <name evidence="3" type="ORF">HNO51_11745</name>
</gene>
<dbReference type="EMBL" id="CP053381">
    <property type="protein sequence ID" value="QTP55295.1"/>
    <property type="molecule type" value="Genomic_DNA"/>
</dbReference>
<evidence type="ECO:0000313" key="3">
    <source>
        <dbReference type="EMBL" id="QTP55295.1"/>
    </source>
</evidence>
<evidence type="ECO:0000256" key="2">
    <source>
        <dbReference type="SAM" id="MobiDB-lite"/>
    </source>
</evidence>
<dbReference type="PROSITE" id="PS00330">
    <property type="entry name" value="HEMOLYSIN_CALCIUM"/>
    <property type="match status" value="1"/>
</dbReference>
<sequence>MSIATVISLSGQAWARDASGNLRELHVGDALQEGETVITSNGGGVQLDFGDSFAPTLIEGGEQVVLTQELGADQPADASEFAALDEDLEALLSALDDDSADLLDVLDATAAGAGPGGGADGGHSFVRLARIVENVDPLAYNFGLNALGRPSEEQGGAFVAEEAEEVEEPQAPAGTPPTAGSIEATLHDVETLGGSSSVASGVLPASFGSGSDGSVTFAGMNGAQLQLGGETLLFNWNAATNTLQAISEARGVTVFTVELDPATGAFTIIQVNNLLHGMGMDDALASLVYTVSSSSGSATGTLQLTFVDDAPQAADDSASTDEDTAVIVNVVGNDSAGADGMRLTSASLRNPSQGTLSFQANGEVTFTPAPGFEGEAVIDYAITDADGDTSSATLTVTVAPDSIPVIAVNADSSSVAEAGLPSGSAGDGSHATSGTLAIDTGNDGLQSLFIKGVNVTNGGTVAGTHGTLVVTLTDGSYSWTYTLDGATDGDATSDSFSLVVTDSDGSTASDSLVIDIVDDVPQAADDHGGTVAEDAAGNVLSGSVLANDTLGADGFGSLTWDVSAEQLAELGQYGSLVLNPDGSWSFTLDNNLAAVQALGADELLNFSLGYTITDADGDTSSATLSLSILGADDSAQVIVNASGADSTVHEAGLTSESDTRESASGSFHVAATDGIASVTVGGQSFTLAQLQGFSEATPSLAISTVMGTLYLTGFSGTASAGTVSYVYALGEAQMHGVPTSSTDETLTDSVSLSVTGVGGSTASATLTVDIIDDTPSLTSLNLAIGNVAGTYDGVYEFDVGPDAQGFLDSFGEGSLIWTGMPAGYELIITGSSDTSITYTAQSGALAFFNLTLHTNGTYSFELVSPAPVVETEIESMLSAFDPSGFYQEEGKLAYLFSADLFDGKFALAVEAFSNGSRENVSLSSTDLGVHSNVVQGNKNDMLRFDVRPMEDAGAIGIASFVFSVSGTGGTKADDQAKLTVYDVDGSSTIYTATLATSDGEFLFDIDPSHNIDYLELRPAGNNSFKIDGVSTSYVTQIYPDDYQLDFELAGSDADGDLASAAFTVFVKTTEDGTYEITGTDGDDVVHGTEGDDTLAGGAGHDTLIGGEGDDVFQWQLGDQGEEGVPATDTIKDFGLGEDVLDLVDLLQSGSTDSIDNFILAAQEGTDTVLYISHEGGISADGSNATQVIVLENVNMEGASSADFLQEMLESGQLHIDP</sequence>
<dbReference type="PRINTS" id="PR00313">
    <property type="entry name" value="CABNDNGRPT"/>
</dbReference>